<keyword evidence="14" id="KW-1185">Reference proteome</keyword>
<feature type="binding site" evidence="10">
    <location>
        <position position="585"/>
    </location>
    <ligand>
        <name>[4Fe-4S] cluster</name>
        <dbReference type="ChEBI" id="CHEBI:49883"/>
        <note>4Fe-4S-S-AdoMet</note>
    </ligand>
</feature>
<dbReference type="Gene3D" id="3.20.20.540">
    <property type="entry name" value="Radical SAM ThiC family, central domain"/>
    <property type="match status" value="1"/>
</dbReference>
<evidence type="ECO:0000256" key="10">
    <source>
        <dbReference type="HAMAP-Rule" id="MF_00089"/>
    </source>
</evidence>
<keyword evidence="7 10" id="KW-0408">Iron</keyword>
<proteinExistence type="inferred from homology"/>
<feature type="binding site" evidence="10">
    <location>
        <position position="293"/>
    </location>
    <ligand>
        <name>substrate</name>
    </ligand>
</feature>
<dbReference type="SFLD" id="SFLDF00407">
    <property type="entry name" value="phosphomethylpyrimidine_syntha"/>
    <property type="match status" value="1"/>
</dbReference>
<feature type="binding site" evidence="10">
    <location>
        <position position="429"/>
    </location>
    <ligand>
        <name>substrate</name>
    </ligand>
</feature>
<dbReference type="Proteomes" id="UP000501408">
    <property type="component" value="Chromosome 1"/>
</dbReference>
<keyword evidence="3 10" id="KW-0949">S-adenosyl-L-methionine</keyword>
<dbReference type="HAMAP" id="MF_00089">
    <property type="entry name" value="ThiC"/>
    <property type="match status" value="1"/>
</dbReference>
<evidence type="ECO:0000256" key="2">
    <source>
        <dbReference type="ARBA" id="ARBA00022485"/>
    </source>
</evidence>
<evidence type="ECO:0000256" key="1">
    <source>
        <dbReference type="ARBA" id="ARBA00003175"/>
    </source>
</evidence>
<dbReference type="Gene3D" id="6.10.250.620">
    <property type="match status" value="1"/>
</dbReference>
<evidence type="ECO:0000313" key="14">
    <source>
        <dbReference type="Proteomes" id="UP000501408"/>
    </source>
</evidence>
<dbReference type="PANTHER" id="PTHR30557:SF1">
    <property type="entry name" value="PHOSPHOMETHYLPYRIMIDINE SYNTHASE, CHLOROPLASTIC"/>
    <property type="match status" value="1"/>
</dbReference>
<comment type="similarity">
    <text evidence="10">Belongs to the ThiC family.</text>
</comment>
<dbReference type="Pfam" id="PF13667">
    <property type="entry name" value="ThiC-associated"/>
    <property type="match status" value="1"/>
</dbReference>
<dbReference type="InterPro" id="IPR002817">
    <property type="entry name" value="ThiC/BzaA/B"/>
</dbReference>
<comment type="pathway">
    <text evidence="10">Cofactor biosynthesis; thiamine diphosphate biosynthesis.</text>
</comment>
<name>A0ABX6K3Z5_SALCS</name>
<evidence type="ECO:0000256" key="3">
    <source>
        <dbReference type="ARBA" id="ARBA00022691"/>
    </source>
</evidence>
<evidence type="ECO:0000313" key="13">
    <source>
        <dbReference type="EMBL" id="QIR04920.1"/>
    </source>
</evidence>
<dbReference type="PANTHER" id="PTHR30557">
    <property type="entry name" value="THIAMINE BIOSYNTHESIS PROTEIN THIC"/>
    <property type="match status" value="1"/>
</dbReference>
<dbReference type="RefSeq" id="WP_069586807.1">
    <property type="nucleotide sequence ID" value="NZ_CP050266.1"/>
</dbReference>
<feature type="binding site" evidence="10">
    <location>
        <position position="497"/>
    </location>
    <ligand>
        <name>Zn(2+)</name>
        <dbReference type="ChEBI" id="CHEBI:29105"/>
    </ligand>
</feature>
<dbReference type="EC" id="4.1.99.17" evidence="10"/>
<comment type="subunit">
    <text evidence="10">Homodimer.</text>
</comment>
<accession>A0ABX6K3Z5</accession>
<feature type="binding site" evidence="10">
    <location>
        <position position="329"/>
    </location>
    <ligand>
        <name>substrate</name>
    </ligand>
</feature>
<feature type="binding site" evidence="10">
    <location>
        <begin position="349"/>
        <end position="351"/>
    </location>
    <ligand>
        <name>substrate</name>
    </ligand>
</feature>
<dbReference type="InterPro" id="IPR037509">
    <property type="entry name" value="ThiC"/>
</dbReference>
<keyword evidence="8 10" id="KW-0411">Iron-sulfur</keyword>
<dbReference type="SFLD" id="SFLDS00113">
    <property type="entry name" value="Radical_SAM_Phosphomethylpyrim"/>
    <property type="match status" value="1"/>
</dbReference>
<evidence type="ECO:0000259" key="12">
    <source>
        <dbReference type="Pfam" id="PF13667"/>
    </source>
</evidence>
<organism evidence="13 14">
    <name type="scientific">Salinivibrio costicola</name>
    <name type="common">Vibrio costicola</name>
    <dbReference type="NCBI Taxonomy" id="51367"/>
    <lineage>
        <taxon>Bacteria</taxon>
        <taxon>Pseudomonadati</taxon>
        <taxon>Pseudomonadota</taxon>
        <taxon>Gammaproteobacteria</taxon>
        <taxon>Vibrionales</taxon>
        <taxon>Vibrionaceae</taxon>
        <taxon>Salinivibrio</taxon>
    </lineage>
</organism>
<evidence type="ECO:0000256" key="8">
    <source>
        <dbReference type="ARBA" id="ARBA00023014"/>
    </source>
</evidence>
<feature type="binding site" evidence="10">
    <location>
        <position position="235"/>
    </location>
    <ligand>
        <name>substrate</name>
    </ligand>
</feature>
<dbReference type="GO" id="GO:0070284">
    <property type="term" value="F:phosphomethylpyrimidine synthase activity"/>
    <property type="evidence" value="ECO:0007669"/>
    <property type="project" value="UniProtKB-EC"/>
</dbReference>
<feature type="binding site" evidence="10">
    <location>
        <begin position="390"/>
        <end position="393"/>
    </location>
    <ligand>
        <name>substrate</name>
    </ligand>
</feature>
<evidence type="ECO:0000256" key="4">
    <source>
        <dbReference type="ARBA" id="ARBA00022723"/>
    </source>
</evidence>
<feature type="binding site" evidence="10">
    <location>
        <position position="264"/>
    </location>
    <ligand>
        <name>substrate</name>
    </ligand>
</feature>
<dbReference type="NCBIfam" id="NF009895">
    <property type="entry name" value="PRK13352.1"/>
    <property type="match status" value="1"/>
</dbReference>
<dbReference type="InterPro" id="IPR038521">
    <property type="entry name" value="ThiC/Bza_core_dom"/>
</dbReference>
<feature type="binding site" evidence="10">
    <location>
        <position position="580"/>
    </location>
    <ligand>
        <name>[4Fe-4S] cluster</name>
        <dbReference type="ChEBI" id="CHEBI:49883"/>
        <note>4Fe-4S-S-AdoMet</note>
    </ligand>
</feature>
<keyword evidence="6 10" id="KW-0784">Thiamine biosynthesis</keyword>
<evidence type="ECO:0000256" key="5">
    <source>
        <dbReference type="ARBA" id="ARBA00022833"/>
    </source>
</evidence>
<comment type="catalytic activity">
    <reaction evidence="10">
        <text>5-amino-1-(5-phospho-beta-D-ribosyl)imidazole + S-adenosyl-L-methionine = 4-amino-2-methyl-5-(phosphooxymethyl)pyrimidine + CO + 5'-deoxyadenosine + formate + L-methionine + 3 H(+)</text>
        <dbReference type="Rhea" id="RHEA:24840"/>
        <dbReference type="ChEBI" id="CHEBI:15378"/>
        <dbReference type="ChEBI" id="CHEBI:15740"/>
        <dbReference type="ChEBI" id="CHEBI:17245"/>
        <dbReference type="ChEBI" id="CHEBI:17319"/>
        <dbReference type="ChEBI" id="CHEBI:57844"/>
        <dbReference type="ChEBI" id="CHEBI:58354"/>
        <dbReference type="ChEBI" id="CHEBI:59789"/>
        <dbReference type="ChEBI" id="CHEBI:137981"/>
        <dbReference type="EC" id="4.1.99.17"/>
    </reaction>
</comment>
<sequence length="658" mass="73460">MSTRKQARLEAKSFIDSLSAQTYPNSEKVYVEGSRPDIRVGMREIHLSPTFVGGSKDNPQYEANESIRVYDTSGPYTDPQSAIDIYQGLAPVRKAWIDERADTEFLDAVSSDYAKTRLSDETLDDLRFSALPSIRRAKPNQCVTQLHYARQGIITPEMEFIAIRENMGRQQYREEQLNRQHPGESFGAHLPSNITPEFVRQEVAEGRAIIPANINHPEAEPMIIGRNFLVKVNANIGNSAVSSSIEEETEKLVWATRWGADTVMDLSTGRNIHETREWILRNSPVPIGTVPMYQALEKVNGIAEDLTWEVMRDTLIEQAEQGVDYFTIHAGVRLHYVPMTANRVTGIVSRGGSIIAKWCLAHHQESFLYTHFREICEICAAYDVSLSLGDGLRPGSVADANDEAQFSELRTLGELTKVAWEYDVQVMIEGPGHVPMHMIKENMDEQLTHCHEAPFYTLGPLTTDIAPGYDHITSGIGAAMIGWFGCAMLCYVTPKEHLGLPNKEDVKTGLITYKLCAHAADLAKGHPGAQVRDNAISKARFEFRWEDQFNLALDPVTARAYHDETLPQESGKVAHFCSMCGPKFCSMKISQEVRDYAKENGYAAAGEAIDVTMLEDPLAGMQQKSQEFREKGSELYLQKSHHSSPQGAEVADSDKVES</sequence>
<evidence type="ECO:0000256" key="6">
    <source>
        <dbReference type="ARBA" id="ARBA00022977"/>
    </source>
</evidence>
<dbReference type="Pfam" id="PF01964">
    <property type="entry name" value="ThiC_Rad_SAM"/>
    <property type="match status" value="1"/>
</dbReference>
<feature type="region of interest" description="Disordered" evidence="11">
    <location>
        <begin position="620"/>
        <end position="658"/>
    </location>
</feature>
<dbReference type="NCBIfam" id="TIGR00190">
    <property type="entry name" value="thiC"/>
    <property type="match status" value="1"/>
</dbReference>
<reference evidence="13 14" key="1">
    <citation type="submission" date="2020-03" db="EMBL/GenBank/DDBJ databases">
        <title>Genome mining reveals the biosynthetic pathways of PHA and ectoines of the halophilic strain Salinivibrio costicola M318 isolated from fermented shrimp paste.</title>
        <authorList>
            <person name="Doan T.V."/>
            <person name="Tran L.T."/>
            <person name="Trieu T.A."/>
            <person name="Nguyen Q.V."/>
            <person name="Quach T.N."/>
            <person name="Phi T.Q."/>
            <person name="Kumar S."/>
        </authorList>
    </citation>
    <scope>NUCLEOTIDE SEQUENCE [LARGE SCALE GENOMIC DNA]</scope>
    <source>
        <strain evidence="13 14">M318</strain>
    </source>
</reference>
<keyword evidence="9 10" id="KW-0456">Lyase</keyword>
<dbReference type="InterPro" id="IPR025747">
    <property type="entry name" value="ThiC-associated_dom"/>
</dbReference>
<comment type="function">
    <text evidence="1 10">Catalyzes the synthesis of the hydroxymethylpyrimidine phosphate (HMP-P) moiety of thiamine from aminoimidazole ribotide (AIR) in a radical S-adenosyl-L-methionine (SAM)-dependent reaction.</text>
</comment>
<comment type="cofactor">
    <cofactor evidence="10">
        <name>[4Fe-4S] cluster</name>
        <dbReference type="ChEBI" id="CHEBI:49883"/>
    </cofactor>
    <text evidence="10">Binds 1 [4Fe-4S] cluster per subunit. The cluster is coordinated with 3 cysteines and an exchangeable S-adenosyl-L-methionine.</text>
</comment>
<feature type="domain" description="ThiC-associated" evidence="12">
    <location>
        <begin position="23"/>
        <end position="104"/>
    </location>
</feature>
<gene>
    <name evidence="10 13" type="primary">thiC</name>
    <name evidence="13" type="ORF">HBA18_00140</name>
</gene>
<keyword evidence="2 10" id="KW-0004">4Fe-4S</keyword>
<keyword evidence="4 10" id="KW-0479">Metal-binding</keyword>
<dbReference type="SFLD" id="SFLDG01114">
    <property type="entry name" value="phosphomethylpyrimidine_syntha"/>
    <property type="match status" value="1"/>
</dbReference>
<evidence type="ECO:0000256" key="7">
    <source>
        <dbReference type="ARBA" id="ARBA00023004"/>
    </source>
</evidence>
<dbReference type="NCBIfam" id="NF006763">
    <property type="entry name" value="PRK09284.1"/>
    <property type="match status" value="1"/>
</dbReference>
<feature type="binding site" evidence="10">
    <location>
        <position position="456"/>
    </location>
    <ligand>
        <name>substrate</name>
    </ligand>
</feature>
<protein>
    <recommendedName>
        <fullName evidence="10">Phosphomethylpyrimidine synthase</fullName>
        <ecNumber evidence="10">4.1.99.17</ecNumber>
    </recommendedName>
    <alternativeName>
        <fullName evidence="10">Hydroxymethylpyrimidine phosphate synthase</fullName>
        <shortName evidence="10">HMP-P synthase</shortName>
        <shortName evidence="10">HMP-phosphate synthase</shortName>
        <shortName evidence="10">HMPP synthase</shortName>
    </alternativeName>
    <alternativeName>
        <fullName evidence="10">Thiamine biosynthesis protein ThiC</fullName>
    </alternativeName>
</protein>
<evidence type="ECO:0000256" key="9">
    <source>
        <dbReference type="ARBA" id="ARBA00023239"/>
    </source>
</evidence>
<feature type="binding site" evidence="10">
    <location>
        <position position="433"/>
    </location>
    <ligand>
        <name>Zn(2+)</name>
        <dbReference type="ChEBI" id="CHEBI:29105"/>
    </ligand>
</feature>
<keyword evidence="5 10" id="KW-0862">Zinc</keyword>
<dbReference type="EMBL" id="CP050266">
    <property type="protein sequence ID" value="QIR04920.1"/>
    <property type="molecule type" value="Genomic_DNA"/>
</dbReference>
<evidence type="ECO:0000256" key="11">
    <source>
        <dbReference type="SAM" id="MobiDB-lite"/>
    </source>
</evidence>
<feature type="binding site" evidence="10">
    <location>
        <position position="577"/>
    </location>
    <ligand>
        <name>[4Fe-4S] cluster</name>
        <dbReference type="ChEBI" id="CHEBI:49883"/>
        <note>4Fe-4S-S-AdoMet</note>
    </ligand>
</feature>